<feature type="binding site" evidence="10">
    <location>
        <position position="311"/>
    </location>
    <ligand>
        <name>FAD</name>
        <dbReference type="ChEBI" id="CHEBI:57692"/>
    </ligand>
</feature>
<dbReference type="InterPro" id="IPR001308">
    <property type="entry name" value="ETF_a/FixB"/>
</dbReference>
<dbReference type="AlphaFoldDB" id="A0A8H7UJ46"/>
<dbReference type="PANTHER" id="PTHR43153:SF1">
    <property type="entry name" value="ELECTRON TRANSFER FLAVOPROTEIN SUBUNIT ALPHA, MITOCHONDRIAL"/>
    <property type="match status" value="1"/>
</dbReference>
<dbReference type="FunFam" id="3.40.50.1220:FF:000001">
    <property type="entry name" value="Electron transfer flavoprotein, alpha subunit"/>
    <property type="match status" value="1"/>
</dbReference>
<protein>
    <recommendedName>
        <fullName evidence="9">Probable electron transfer flavoprotein subunit alpha</fullName>
    </recommendedName>
</protein>
<reference evidence="12" key="1">
    <citation type="submission" date="2020-12" db="EMBL/GenBank/DDBJ databases">
        <title>Metabolic potential, ecology and presence of endohyphal bacteria is reflected in genomic diversity of Mucoromycotina.</title>
        <authorList>
            <person name="Muszewska A."/>
            <person name="Okrasinska A."/>
            <person name="Steczkiewicz K."/>
            <person name="Drgas O."/>
            <person name="Orlowska M."/>
            <person name="Perlinska-Lenart U."/>
            <person name="Aleksandrzak-Piekarczyk T."/>
            <person name="Szatraj K."/>
            <person name="Zielenkiewicz U."/>
            <person name="Pilsyk S."/>
            <person name="Malc E."/>
            <person name="Mieczkowski P."/>
            <person name="Kruszewska J.S."/>
            <person name="Biernat P."/>
            <person name="Pawlowska J."/>
        </authorList>
    </citation>
    <scope>NUCLEOTIDE SEQUENCE</scope>
    <source>
        <strain evidence="12">WA0000051536</strain>
    </source>
</reference>
<dbReference type="EMBL" id="JAEPRA010000008">
    <property type="protein sequence ID" value="KAG2181688.1"/>
    <property type="molecule type" value="Genomic_DNA"/>
</dbReference>
<evidence type="ECO:0000256" key="7">
    <source>
        <dbReference type="ARBA" id="ARBA00022982"/>
    </source>
</evidence>
<evidence type="ECO:0000256" key="4">
    <source>
        <dbReference type="ARBA" id="ARBA00022448"/>
    </source>
</evidence>
<keyword evidence="4 9" id="KW-0813">Transport</keyword>
<dbReference type="InterPro" id="IPR014730">
    <property type="entry name" value="ETF_a/b_N"/>
</dbReference>
<comment type="subcellular location">
    <subcellularLocation>
        <location evidence="1 9">Mitochondrion matrix</location>
    </subcellularLocation>
</comment>
<dbReference type="SMART" id="SM00893">
    <property type="entry name" value="ETF"/>
    <property type="match status" value="1"/>
</dbReference>
<dbReference type="OrthoDB" id="1715808at2759"/>
<feature type="domain" description="Electron transfer flavoprotein alpha/beta-subunit N-terminal" evidence="11">
    <location>
        <begin position="33"/>
        <end position="214"/>
    </location>
</feature>
<evidence type="ECO:0000256" key="6">
    <source>
        <dbReference type="ARBA" id="ARBA00022827"/>
    </source>
</evidence>
<comment type="caution">
    <text evidence="12">The sequence shown here is derived from an EMBL/GenBank/DDBJ whole genome shotgun (WGS) entry which is preliminary data.</text>
</comment>
<dbReference type="InterPro" id="IPR018206">
    <property type="entry name" value="ETF_asu_C_CS"/>
</dbReference>
<dbReference type="Gene3D" id="3.40.50.620">
    <property type="entry name" value="HUPs"/>
    <property type="match status" value="1"/>
</dbReference>
<dbReference type="InterPro" id="IPR014729">
    <property type="entry name" value="Rossmann-like_a/b/a_fold"/>
</dbReference>
<sequence>MVPIHATFKPISQPHQTRPIFQRFYASASGNSSLLVVEHRNGAVDGSTLNALTAAQALGGDITAIVAGGAPETVAKEIAKYNGITKVLVAKNDAYSHNLPETLAPLLVEAQKKLGFSHVFAGHTAFGKNVLPRVAALLDVAAISDITGIEGADTFVRPIYAGNAIATVKSSDSIKIITVRGTAFPAATTAQNDPAQEAAPEADTAALSEWIGEELIKSDRPDLNSAKRVISGGRGMKNGENFQMLYDMADKIGAAVGASRAAVDAGYVDNSLQIGQTGKIVAPELYIAVGISGAIQHLAGMKDSKTIVAINKDAEAPIFQVADYGLVEDLFKAVPELTQKL</sequence>
<accession>A0A8H7UJ46</accession>
<dbReference type="GO" id="GO:0005759">
    <property type="term" value="C:mitochondrial matrix"/>
    <property type="evidence" value="ECO:0007669"/>
    <property type="project" value="UniProtKB-SubCell"/>
</dbReference>
<feature type="binding site" evidence="10">
    <location>
        <position position="234"/>
    </location>
    <ligand>
        <name>FAD</name>
        <dbReference type="ChEBI" id="CHEBI:57692"/>
    </ligand>
</feature>
<keyword evidence="13" id="KW-1185">Reference proteome</keyword>
<gene>
    <name evidence="12" type="ORF">INT44_008503</name>
</gene>
<comment type="similarity">
    <text evidence="2 9">Belongs to the ETF alpha-subunit/FixB family.</text>
</comment>
<dbReference type="PIRSF" id="PIRSF000089">
    <property type="entry name" value="Electra_flavoP_a"/>
    <property type="match status" value="1"/>
</dbReference>
<dbReference type="GO" id="GO:0009055">
    <property type="term" value="F:electron transfer activity"/>
    <property type="evidence" value="ECO:0007669"/>
    <property type="project" value="InterPro"/>
</dbReference>
<feature type="binding site" evidence="10">
    <location>
        <begin position="290"/>
        <end position="297"/>
    </location>
    <ligand>
        <name>FAD</name>
        <dbReference type="ChEBI" id="CHEBI:57692"/>
    </ligand>
</feature>
<dbReference type="InterPro" id="IPR014731">
    <property type="entry name" value="ETF_asu_C"/>
</dbReference>
<comment type="cofactor">
    <cofactor evidence="9 10">
        <name>FAD</name>
        <dbReference type="ChEBI" id="CHEBI:57692"/>
    </cofactor>
    <text evidence="9 10">Binds 1 FAD per dimer.</text>
</comment>
<evidence type="ECO:0000313" key="13">
    <source>
        <dbReference type="Proteomes" id="UP000612746"/>
    </source>
</evidence>
<evidence type="ECO:0000256" key="5">
    <source>
        <dbReference type="ARBA" id="ARBA00022630"/>
    </source>
</evidence>
<dbReference type="Pfam" id="PF00766">
    <property type="entry name" value="ETF_alpha"/>
    <property type="match status" value="1"/>
</dbReference>
<dbReference type="Gene3D" id="3.40.50.1220">
    <property type="entry name" value="TPP-binding domain"/>
    <property type="match status" value="1"/>
</dbReference>
<organism evidence="12 13">
    <name type="scientific">Umbelopsis vinacea</name>
    <dbReference type="NCBI Taxonomy" id="44442"/>
    <lineage>
        <taxon>Eukaryota</taxon>
        <taxon>Fungi</taxon>
        <taxon>Fungi incertae sedis</taxon>
        <taxon>Mucoromycota</taxon>
        <taxon>Mucoromycotina</taxon>
        <taxon>Umbelopsidomycetes</taxon>
        <taxon>Umbelopsidales</taxon>
        <taxon>Umbelopsidaceae</taxon>
        <taxon>Umbelopsis</taxon>
    </lineage>
</organism>
<dbReference type="InterPro" id="IPR029035">
    <property type="entry name" value="DHS-like_NAD/FAD-binding_dom"/>
</dbReference>
<evidence type="ECO:0000256" key="8">
    <source>
        <dbReference type="ARBA" id="ARBA00025416"/>
    </source>
</evidence>
<dbReference type="PANTHER" id="PTHR43153">
    <property type="entry name" value="ELECTRON TRANSFER FLAVOPROTEIN ALPHA"/>
    <property type="match status" value="1"/>
</dbReference>
<comment type="function">
    <text evidence="8 9">The electron transfer flavoprotein serves as a specific electron acceptor for several dehydrogenases, including five acyl-CoA dehydrogenases, glutaryl-CoA and sarcosine dehydrogenase. It transfers the electrons to the main mitochondrial respiratory chain via ETF-ubiquinone oxidoreductase (ETF dehydrogenase).</text>
</comment>
<dbReference type="GO" id="GO:0050660">
    <property type="term" value="F:flavin adenine dinucleotide binding"/>
    <property type="evidence" value="ECO:0007669"/>
    <property type="project" value="InterPro"/>
</dbReference>
<dbReference type="FunFam" id="3.40.50.620:FF:000041">
    <property type="entry name" value="Electron transfer flavoprotein alpha subunit"/>
    <property type="match status" value="1"/>
</dbReference>
<keyword evidence="7 9" id="KW-0249">Electron transport</keyword>
<evidence type="ECO:0000256" key="1">
    <source>
        <dbReference type="ARBA" id="ARBA00004305"/>
    </source>
</evidence>
<evidence type="ECO:0000313" key="12">
    <source>
        <dbReference type="EMBL" id="KAG2181688.1"/>
    </source>
</evidence>
<evidence type="ECO:0000256" key="9">
    <source>
        <dbReference type="PIRNR" id="PIRNR000089"/>
    </source>
</evidence>
<dbReference type="SUPFAM" id="SSF52467">
    <property type="entry name" value="DHS-like NAD/FAD-binding domain"/>
    <property type="match status" value="1"/>
</dbReference>
<dbReference type="CDD" id="cd01715">
    <property type="entry name" value="ETF_alpha"/>
    <property type="match status" value="1"/>
</dbReference>
<evidence type="ECO:0000259" key="11">
    <source>
        <dbReference type="SMART" id="SM00893"/>
    </source>
</evidence>
<evidence type="ECO:0000256" key="2">
    <source>
        <dbReference type="ARBA" id="ARBA00005817"/>
    </source>
</evidence>
<keyword evidence="6 9" id="KW-0274">FAD</keyword>
<dbReference type="PROSITE" id="PS00696">
    <property type="entry name" value="ETF_ALPHA"/>
    <property type="match status" value="1"/>
</dbReference>
<proteinExistence type="inferred from homology"/>
<keyword evidence="9" id="KW-0496">Mitochondrion</keyword>
<evidence type="ECO:0000256" key="10">
    <source>
        <dbReference type="PIRSR" id="PIRSR000089-1"/>
    </source>
</evidence>
<dbReference type="Pfam" id="PF01012">
    <property type="entry name" value="ETF"/>
    <property type="match status" value="1"/>
</dbReference>
<keyword evidence="5 9" id="KW-0285">Flavoprotein</keyword>
<dbReference type="Proteomes" id="UP000612746">
    <property type="component" value="Unassembled WGS sequence"/>
</dbReference>
<dbReference type="GO" id="GO:0033539">
    <property type="term" value="P:fatty acid beta-oxidation using acyl-CoA dehydrogenase"/>
    <property type="evidence" value="ECO:0007669"/>
    <property type="project" value="TreeGrafter"/>
</dbReference>
<comment type="subunit">
    <text evidence="3 9">Heterodimer of an alpha and a beta subunit.</text>
</comment>
<feature type="binding site" evidence="10">
    <location>
        <begin position="273"/>
        <end position="277"/>
    </location>
    <ligand>
        <name>FAD</name>
        <dbReference type="ChEBI" id="CHEBI:57692"/>
    </ligand>
</feature>
<dbReference type="SUPFAM" id="SSF52402">
    <property type="entry name" value="Adenine nucleotide alpha hydrolases-like"/>
    <property type="match status" value="1"/>
</dbReference>
<dbReference type="InterPro" id="IPR033947">
    <property type="entry name" value="ETF_alpha_N"/>
</dbReference>
<feature type="binding site" evidence="10">
    <location>
        <begin position="259"/>
        <end position="260"/>
    </location>
    <ligand>
        <name>FAD</name>
        <dbReference type="ChEBI" id="CHEBI:57692"/>
    </ligand>
</feature>
<evidence type="ECO:0000256" key="3">
    <source>
        <dbReference type="ARBA" id="ARBA00011355"/>
    </source>
</evidence>
<name>A0A8H7UJ46_9FUNG</name>